<protein>
    <recommendedName>
        <fullName evidence="6">Extracellular membrane protein CFEM domain-containing protein</fullName>
    </recommendedName>
</protein>
<dbReference type="RefSeq" id="XP_069209540.1">
    <property type="nucleotide sequence ID" value="XM_069352122.1"/>
</dbReference>
<dbReference type="EMBL" id="JBBXJM010000003">
    <property type="protein sequence ID" value="KAL1409596.1"/>
    <property type="molecule type" value="Genomic_DNA"/>
</dbReference>
<dbReference type="Proteomes" id="UP001565368">
    <property type="component" value="Unassembled WGS sequence"/>
</dbReference>
<evidence type="ECO:0008006" key="6">
    <source>
        <dbReference type="Google" id="ProtNLM"/>
    </source>
</evidence>
<feature type="compositionally biased region" description="Gly residues" evidence="1">
    <location>
        <begin position="145"/>
        <end position="195"/>
    </location>
</feature>
<feature type="region of interest" description="Disordered" evidence="1">
    <location>
        <begin position="237"/>
        <end position="256"/>
    </location>
</feature>
<keyword evidence="2" id="KW-1133">Transmembrane helix</keyword>
<organism evidence="4 5">
    <name type="scientific">Vanrija albida</name>
    <dbReference type="NCBI Taxonomy" id="181172"/>
    <lineage>
        <taxon>Eukaryota</taxon>
        <taxon>Fungi</taxon>
        <taxon>Dikarya</taxon>
        <taxon>Basidiomycota</taxon>
        <taxon>Agaricomycotina</taxon>
        <taxon>Tremellomycetes</taxon>
        <taxon>Trichosporonales</taxon>
        <taxon>Trichosporonaceae</taxon>
        <taxon>Vanrija</taxon>
    </lineage>
</organism>
<evidence type="ECO:0000313" key="4">
    <source>
        <dbReference type="EMBL" id="KAL1409596.1"/>
    </source>
</evidence>
<gene>
    <name evidence="4" type="ORF">Q8F55_003589</name>
</gene>
<keyword evidence="3" id="KW-0732">Signal</keyword>
<name>A0ABR3Q4M0_9TREE</name>
<feature type="compositionally biased region" description="Low complexity" evidence="1">
    <location>
        <begin position="243"/>
        <end position="256"/>
    </location>
</feature>
<evidence type="ECO:0000256" key="1">
    <source>
        <dbReference type="SAM" id="MobiDB-lite"/>
    </source>
</evidence>
<feature type="region of interest" description="Disordered" evidence="1">
    <location>
        <begin position="118"/>
        <end position="195"/>
    </location>
</feature>
<accession>A0ABR3Q4M0</accession>
<keyword evidence="2" id="KW-0812">Transmembrane</keyword>
<comment type="caution">
    <text evidence="4">The sequence shown here is derived from an EMBL/GenBank/DDBJ whole genome shotgun (WGS) entry which is preliminary data.</text>
</comment>
<evidence type="ECO:0000313" key="5">
    <source>
        <dbReference type="Proteomes" id="UP001565368"/>
    </source>
</evidence>
<feature type="signal peptide" evidence="3">
    <location>
        <begin position="1"/>
        <end position="15"/>
    </location>
</feature>
<sequence>MLALVLAAALPLAAAYSPAHIDAVARRDASLAPRGVNYPTECQTPCISWDNVYNACMASSAQCGQICTAENWGGMLNCYNCIGRVEGYTATQLANLTSSVVSLADSCKVLGTPVTGPTELTVAPVSTRPPVPASSAPGPTTTAGVGAGTGAGGVGAGSGGTGSGGTGSGGTGSGGTGAAAGTGSGGTGSGGAGAGAGAGVGGTAGLPSTQNVAPAASSAPAGGSGGGGALPFSAPAGSGGAAGAAATPSASTPPRSGAGALGVSLLAVLAAVVVAAAGCVL</sequence>
<feature type="transmembrane region" description="Helical" evidence="2">
    <location>
        <begin position="258"/>
        <end position="280"/>
    </location>
</feature>
<reference evidence="4 5" key="1">
    <citation type="submission" date="2023-08" db="EMBL/GenBank/DDBJ databases">
        <title>Annotated Genome Sequence of Vanrija albida AlHP1.</title>
        <authorList>
            <person name="Herzog R."/>
        </authorList>
    </citation>
    <scope>NUCLEOTIDE SEQUENCE [LARGE SCALE GENOMIC DNA]</scope>
    <source>
        <strain evidence="4 5">AlHP1</strain>
    </source>
</reference>
<keyword evidence="2" id="KW-0472">Membrane</keyword>
<evidence type="ECO:0000256" key="3">
    <source>
        <dbReference type="SAM" id="SignalP"/>
    </source>
</evidence>
<evidence type="ECO:0000256" key="2">
    <source>
        <dbReference type="SAM" id="Phobius"/>
    </source>
</evidence>
<feature type="chain" id="PRO_5047208122" description="Extracellular membrane protein CFEM domain-containing protein" evidence="3">
    <location>
        <begin position="16"/>
        <end position="281"/>
    </location>
</feature>
<proteinExistence type="predicted"/>
<keyword evidence="5" id="KW-1185">Reference proteome</keyword>
<dbReference type="GeneID" id="95984632"/>